<organism evidence="1 2">
    <name type="scientific">Diphasiastrum complanatum</name>
    <name type="common">Issler's clubmoss</name>
    <name type="synonym">Lycopodium complanatum</name>
    <dbReference type="NCBI Taxonomy" id="34168"/>
    <lineage>
        <taxon>Eukaryota</taxon>
        <taxon>Viridiplantae</taxon>
        <taxon>Streptophyta</taxon>
        <taxon>Embryophyta</taxon>
        <taxon>Tracheophyta</taxon>
        <taxon>Lycopodiopsida</taxon>
        <taxon>Lycopodiales</taxon>
        <taxon>Lycopodiaceae</taxon>
        <taxon>Lycopodioideae</taxon>
        <taxon>Diphasiastrum</taxon>
    </lineage>
</organism>
<evidence type="ECO:0000313" key="2">
    <source>
        <dbReference type="Proteomes" id="UP001162992"/>
    </source>
</evidence>
<comment type="caution">
    <text evidence="1">The sequence shown here is derived from an EMBL/GenBank/DDBJ whole genome shotgun (WGS) entry which is preliminary data.</text>
</comment>
<sequence length="295" mass="32374">MGARKDFKWGDAADEDDGLEDVLPPTQVIGPDEKGIKIVIEWRKNDDGVKIKVTKTVRVKKQVKKLSPAVLRRRQLKKFGDAVGQNSSDNLTVVSTEEIFLERARPAGQTGSSKQDDKGSDLATLGNASLIVCRTCGKKGDHWTSKCPFKELAASKGFALGEKPPMDDETPGLPLPGAGSGTANKGSYIPPSMRGGSKADGGETMRRGRDDNSIRVTNLSEDTREQDLQELFRPFGPISRIYVAFDRETGLSRGFAFINFVNREDAVRAINKLDGYGYDNLILRVEWATPRADRS</sequence>
<accession>A0ACC2D385</accession>
<dbReference type="EMBL" id="CM055098">
    <property type="protein sequence ID" value="KAJ7548588.1"/>
    <property type="molecule type" value="Genomic_DNA"/>
</dbReference>
<reference evidence="2" key="1">
    <citation type="journal article" date="2024" name="Proc. Natl. Acad. Sci. U.S.A.">
        <title>Extraordinary preservation of gene collinearity over three hundred million years revealed in homosporous lycophytes.</title>
        <authorList>
            <person name="Li C."/>
            <person name="Wickell D."/>
            <person name="Kuo L.Y."/>
            <person name="Chen X."/>
            <person name="Nie B."/>
            <person name="Liao X."/>
            <person name="Peng D."/>
            <person name="Ji J."/>
            <person name="Jenkins J."/>
            <person name="Williams M."/>
            <person name="Shu S."/>
            <person name="Plott C."/>
            <person name="Barry K."/>
            <person name="Rajasekar S."/>
            <person name="Grimwood J."/>
            <person name="Han X."/>
            <person name="Sun S."/>
            <person name="Hou Z."/>
            <person name="He W."/>
            <person name="Dai G."/>
            <person name="Sun C."/>
            <person name="Schmutz J."/>
            <person name="Leebens-Mack J.H."/>
            <person name="Li F.W."/>
            <person name="Wang L."/>
        </authorList>
    </citation>
    <scope>NUCLEOTIDE SEQUENCE [LARGE SCALE GENOMIC DNA]</scope>
    <source>
        <strain evidence="2">cv. PW_Plant_1</strain>
    </source>
</reference>
<protein>
    <submittedName>
        <fullName evidence="1">Uncharacterized protein</fullName>
    </submittedName>
</protein>
<keyword evidence="2" id="KW-1185">Reference proteome</keyword>
<evidence type="ECO:0000313" key="1">
    <source>
        <dbReference type="EMBL" id="KAJ7548588.1"/>
    </source>
</evidence>
<dbReference type="Proteomes" id="UP001162992">
    <property type="component" value="Chromosome 7"/>
</dbReference>
<proteinExistence type="predicted"/>
<name>A0ACC2D385_DIPCM</name>
<gene>
    <name evidence="1" type="ORF">O6H91_07G018200</name>
</gene>